<dbReference type="InterPro" id="IPR011010">
    <property type="entry name" value="DNA_brk_join_enz"/>
</dbReference>
<keyword evidence="3 5" id="KW-0238">DNA-binding</keyword>
<dbReference type="InterPro" id="IPR002104">
    <property type="entry name" value="Integrase_catalytic"/>
</dbReference>
<gene>
    <name evidence="8" type="ORF">BVDSYZ_10265</name>
</gene>
<accession>A0ABC8D980</accession>
<dbReference type="InterPro" id="IPR010998">
    <property type="entry name" value="Integrase_recombinase_N"/>
</dbReference>
<evidence type="ECO:0000256" key="1">
    <source>
        <dbReference type="ARBA" id="ARBA00008857"/>
    </source>
</evidence>
<dbReference type="Pfam" id="PF14657">
    <property type="entry name" value="Arm-DNA-bind_4"/>
    <property type="match status" value="1"/>
</dbReference>
<dbReference type="InterPro" id="IPR004107">
    <property type="entry name" value="Integrase_SAM-like_N"/>
</dbReference>
<evidence type="ECO:0000313" key="9">
    <source>
        <dbReference type="Proteomes" id="UP000250069"/>
    </source>
</evidence>
<dbReference type="InterPro" id="IPR013762">
    <property type="entry name" value="Integrase-like_cat_sf"/>
</dbReference>
<dbReference type="RefSeq" id="WP_039251237.1">
    <property type="nucleotide sequence ID" value="NZ_CP015443.1"/>
</dbReference>
<dbReference type="GO" id="GO:0003677">
    <property type="term" value="F:DNA binding"/>
    <property type="evidence" value="ECO:0007669"/>
    <property type="project" value="UniProtKB-UniRule"/>
</dbReference>
<dbReference type="GO" id="GO:0006310">
    <property type="term" value="P:DNA recombination"/>
    <property type="evidence" value="ECO:0007669"/>
    <property type="project" value="UniProtKB-KW"/>
</dbReference>
<dbReference type="EMBL" id="CP030150">
    <property type="protein sequence ID" value="AWX72388.1"/>
    <property type="molecule type" value="Genomic_DNA"/>
</dbReference>
<dbReference type="PANTHER" id="PTHR30629">
    <property type="entry name" value="PROPHAGE INTEGRASE"/>
    <property type="match status" value="1"/>
</dbReference>
<dbReference type="SUPFAM" id="SSF56349">
    <property type="entry name" value="DNA breaking-rejoining enzymes"/>
    <property type="match status" value="1"/>
</dbReference>
<dbReference type="Proteomes" id="UP000250069">
    <property type="component" value="Chromosome"/>
</dbReference>
<keyword evidence="2" id="KW-0229">DNA integration</keyword>
<name>A0ABC8D980_BACVE</name>
<dbReference type="Gene3D" id="1.10.443.10">
    <property type="entry name" value="Intergrase catalytic core"/>
    <property type="match status" value="1"/>
</dbReference>
<evidence type="ECO:0000259" key="6">
    <source>
        <dbReference type="PROSITE" id="PS51898"/>
    </source>
</evidence>
<dbReference type="AlphaFoldDB" id="A0ABC8D980"/>
<evidence type="ECO:0000256" key="2">
    <source>
        <dbReference type="ARBA" id="ARBA00022908"/>
    </source>
</evidence>
<evidence type="ECO:0000256" key="5">
    <source>
        <dbReference type="PROSITE-ProRule" id="PRU01248"/>
    </source>
</evidence>
<dbReference type="InterPro" id="IPR028259">
    <property type="entry name" value="AP2-like_int_N"/>
</dbReference>
<dbReference type="InterPro" id="IPR050808">
    <property type="entry name" value="Phage_Integrase"/>
</dbReference>
<keyword evidence="4" id="KW-0233">DNA recombination</keyword>
<dbReference type="Pfam" id="PF00589">
    <property type="entry name" value="Phage_integrase"/>
    <property type="match status" value="1"/>
</dbReference>
<dbReference type="Gene3D" id="1.10.150.130">
    <property type="match status" value="1"/>
</dbReference>
<feature type="domain" description="Tyr recombinase" evidence="6">
    <location>
        <begin position="159"/>
        <end position="358"/>
    </location>
</feature>
<evidence type="ECO:0000256" key="4">
    <source>
        <dbReference type="ARBA" id="ARBA00023172"/>
    </source>
</evidence>
<dbReference type="PROSITE" id="PS51900">
    <property type="entry name" value="CB"/>
    <property type="match status" value="1"/>
</dbReference>
<evidence type="ECO:0000259" key="7">
    <source>
        <dbReference type="PROSITE" id="PS51900"/>
    </source>
</evidence>
<comment type="similarity">
    <text evidence="1">Belongs to the 'phage' integrase family.</text>
</comment>
<dbReference type="InterPro" id="IPR044068">
    <property type="entry name" value="CB"/>
</dbReference>
<dbReference type="GO" id="GO:0015074">
    <property type="term" value="P:DNA integration"/>
    <property type="evidence" value="ECO:0007669"/>
    <property type="project" value="UniProtKB-KW"/>
</dbReference>
<reference evidence="8 9" key="1">
    <citation type="submission" date="2018-06" db="EMBL/GenBank/DDBJ databases">
        <title>Complete Genome Sequence of Bacillus velezensis DSYZ, a Plant Growth-Promoting Rhizobacterium with Antifungal Activity.</title>
        <authorList>
            <person name="Du B."/>
            <person name="Ding Y."/>
            <person name="Liu K."/>
            <person name="Yao L."/>
            <person name="Wang C."/>
            <person name="Li H."/>
            <person name="Liu H."/>
        </authorList>
    </citation>
    <scope>NUCLEOTIDE SEQUENCE [LARGE SCALE GENOMIC DNA]</scope>
    <source>
        <strain evidence="8 9">DSYZ</strain>
    </source>
</reference>
<dbReference type="PROSITE" id="PS51898">
    <property type="entry name" value="TYR_RECOMBINASE"/>
    <property type="match status" value="1"/>
</dbReference>
<dbReference type="CDD" id="cd01189">
    <property type="entry name" value="INT_ICEBs1_C_like"/>
    <property type="match status" value="1"/>
</dbReference>
<dbReference type="Pfam" id="PF14659">
    <property type="entry name" value="Phage_int_SAM_3"/>
    <property type="match status" value="1"/>
</dbReference>
<organism evidence="8 9">
    <name type="scientific">Bacillus velezensis</name>
    <dbReference type="NCBI Taxonomy" id="492670"/>
    <lineage>
        <taxon>Bacteria</taxon>
        <taxon>Bacillati</taxon>
        <taxon>Bacillota</taxon>
        <taxon>Bacilli</taxon>
        <taxon>Bacillales</taxon>
        <taxon>Bacillaceae</taxon>
        <taxon>Bacillus</taxon>
        <taxon>Bacillus amyloliquefaciens group</taxon>
    </lineage>
</organism>
<proteinExistence type="inferred from homology"/>
<evidence type="ECO:0000256" key="3">
    <source>
        <dbReference type="ARBA" id="ARBA00023125"/>
    </source>
</evidence>
<dbReference type="PANTHER" id="PTHR30629:SF2">
    <property type="entry name" value="PROPHAGE INTEGRASE INTS-RELATED"/>
    <property type="match status" value="1"/>
</dbReference>
<evidence type="ECO:0000313" key="8">
    <source>
        <dbReference type="EMBL" id="AWX72388.1"/>
    </source>
</evidence>
<feature type="domain" description="Core-binding (CB)" evidence="7">
    <location>
        <begin position="51"/>
        <end position="135"/>
    </location>
</feature>
<sequence length="370" mass="42872">MASFLKRGKTWQYCVSAKPKPIRKGGFKTKKEAQVAATEVEERLRKYKTPGTTKVLFDEYFKSWVNVYRADISAITREGYYITLGEISENFAGRYINDITKREYQEFLNKFGAEHAKETVRKINTHIRACVLEAIEEGIIQFDFTRKAKLTGSVESKRPEEKHLNYVESQKLLNELYVRKDQSIGYYLLILALTSGMRFAEIVGLTPEDFNFKLNEITINKTWDYKKGTGFATTKNASSNRTIKMDSNTMGLFKKLFAESEIPDNIHNLVFYSPRSSKKVITNEFVNKILKKTLTDLKIESISIHGLRHTHASVLLYKKISIYYVSERLGHAKIDTTLNYYSHIIKELREEDTRNTLDLFEKMPDVKKSV</sequence>
<protein>
    <submittedName>
        <fullName evidence="8">Site-specific integrase</fullName>
    </submittedName>
</protein>